<sequence length="164" mass="17988">MEWANTGAVLGTFDVNEALGLARVLGEEFCVEFTSRFDMTETGEYDTQDKYKRVGNPISWANPTGGGTVEDNSSKHWTWVYPAGAFAILAFCGISRWRSLRKENEEQVIASPRINMPDTGNFGYKPPSQEPLSAEDLAPSPSSETESGFGPGWGNNFTPPPRST</sequence>
<evidence type="ECO:0000313" key="3">
    <source>
        <dbReference type="EMBL" id="CAE6964407.1"/>
    </source>
</evidence>
<dbReference type="EMBL" id="CAJNDS010000117">
    <property type="protein sequence ID" value="CAE6964407.1"/>
    <property type="molecule type" value="Genomic_DNA"/>
</dbReference>
<feature type="region of interest" description="Disordered" evidence="1">
    <location>
        <begin position="111"/>
        <end position="164"/>
    </location>
</feature>
<keyword evidence="2" id="KW-0812">Transmembrane</keyword>
<evidence type="ECO:0000256" key="2">
    <source>
        <dbReference type="SAM" id="Phobius"/>
    </source>
</evidence>
<name>A0A812HYR8_9DINO</name>
<keyword evidence="4" id="KW-1185">Reference proteome</keyword>
<proteinExistence type="predicted"/>
<organism evidence="3 4">
    <name type="scientific">Symbiodinium natans</name>
    <dbReference type="NCBI Taxonomy" id="878477"/>
    <lineage>
        <taxon>Eukaryota</taxon>
        <taxon>Sar</taxon>
        <taxon>Alveolata</taxon>
        <taxon>Dinophyceae</taxon>
        <taxon>Suessiales</taxon>
        <taxon>Symbiodiniaceae</taxon>
        <taxon>Symbiodinium</taxon>
    </lineage>
</organism>
<dbReference type="OrthoDB" id="448928at2759"/>
<protein>
    <submittedName>
        <fullName evidence="3">Uncharacterized protein</fullName>
    </submittedName>
</protein>
<dbReference type="AlphaFoldDB" id="A0A812HYR8"/>
<dbReference type="Proteomes" id="UP000604046">
    <property type="component" value="Unassembled WGS sequence"/>
</dbReference>
<keyword evidence="2" id="KW-1133">Transmembrane helix</keyword>
<keyword evidence="2" id="KW-0472">Membrane</keyword>
<reference evidence="3" key="1">
    <citation type="submission" date="2021-02" db="EMBL/GenBank/DDBJ databases">
        <authorList>
            <person name="Dougan E. K."/>
            <person name="Rhodes N."/>
            <person name="Thang M."/>
            <person name="Chan C."/>
        </authorList>
    </citation>
    <scope>NUCLEOTIDE SEQUENCE</scope>
</reference>
<accession>A0A812HYR8</accession>
<gene>
    <name evidence="3" type="ORF">SNAT2548_LOCUS2108</name>
</gene>
<evidence type="ECO:0000313" key="4">
    <source>
        <dbReference type="Proteomes" id="UP000604046"/>
    </source>
</evidence>
<evidence type="ECO:0000256" key="1">
    <source>
        <dbReference type="SAM" id="MobiDB-lite"/>
    </source>
</evidence>
<feature type="transmembrane region" description="Helical" evidence="2">
    <location>
        <begin position="79"/>
        <end position="97"/>
    </location>
</feature>
<comment type="caution">
    <text evidence="3">The sequence shown here is derived from an EMBL/GenBank/DDBJ whole genome shotgun (WGS) entry which is preliminary data.</text>
</comment>